<dbReference type="GO" id="GO:0016020">
    <property type="term" value="C:membrane"/>
    <property type="evidence" value="ECO:0007669"/>
    <property type="project" value="UniProtKB-SubCell"/>
</dbReference>
<evidence type="ECO:0000256" key="5">
    <source>
        <dbReference type="ARBA" id="ARBA00023136"/>
    </source>
</evidence>
<dbReference type="InterPro" id="IPR036013">
    <property type="entry name" value="Band_7/SPFH_dom_sf"/>
</dbReference>
<evidence type="ECO:0000256" key="8">
    <source>
        <dbReference type="SAM" id="SignalP"/>
    </source>
</evidence>
<keyword evidence="4" id="KW-1133">Transmembrane helix</keyword>
<dbReference type="GO" id="GO:0008233">
    <property type="term" value="F:peptidase activity"/>
    <property type="evidence" value="ECO:0007669"/>
    <property type="project" value="UniProtKB-KW"/>
</dbReference>
<keyword evidence="5" id="KW-0472">Membrane</keyword>
<dbReference type="GO" id="GO:0006508">
    <property type="term" value="P:proteolysis"/>
    <property type="evidence" value="ECO:0007669"/>
    <property type="project" value="UniProtKB-KW"/>
</dbReference>
<keyword evidence="10" id="KW-0378">Hydrolase</keyword>
<keyword evidence="8" id="KW-0732">Signal</keyword>
<dbReference type="InterPro" id="IPR010200">
    <property type="entry name" value="HflC"/>
</dbReference>
<evidence type="ECO:0000256" key="3">
    <source>
        <dbReference type="ARBA" id="ARBA00022692"/>
    </source>
</evidence>
<dbReference type="SMART" id="SM00244">
    <property type="entry name" value="PHB"/>
    <property type="match status" value="1"/>
</dbReference>
<keyword evidence="3" id="KW-0812">Transmembrane</keyword>
<dbReference type="Proteomes" id="UP000748308">
    <property type="component" value="Unassembled WGS sequence"/>
</dbReference>
<protein>
    <recommendedName>
        <fullName evidence="6">Protein HflC</fullName>
    </recommendedName>
</protein>
<dbReference type="InterPro" id="IPR001107">
    <property type="entry name" value="Band_7"/>
</dbReference>
<organism evidence="10 11">
    <name type="scientific">Eiseniibacteriota bacterium</name>
    <dbReference type="NCBI Taxonomy" id="2212470"/>
    <lineage>
        <taxon>Bacteria</taxon>
        <taxon>Candidatus Eiseniibacteriota</taxon>
    </lineage>
</organism>
<comment type="similarity">
    <text evidence="2 6">Belongs to the band 7/mec-2 family. HflC subfamily.</text>
</comment>
<sequence>MRRTVALLAAAAAALLLLLSCAYEIQPAECGIVLFFGEPARIVREPGLHWKLPPPIETLVRIDLRLHILDPSEAEYLTLDKKNVLVDAFAAWQVEDPLRYLVTVVDRRTAEAQLEDIVRSELGSALGTRELTALISTVPGDVHMDQIMQGIAERAREKAADGYGILVRTVGLKRLNFPEENRQAIFRRMEAERERIARQYRSEGEEQAEMVRAQADLEQARILAEAERRAQEIRGEADAEAARIYAEAYAEDQDFYEFLRTLAAYEKFIDQDATIVLPSDSRLLRLLRQPHLGETP</sequence>
<gene>
    <name evidence="10" type="ORF">FJY75_04870</name>
</gene>
<evidence type="ECO:0000256" key="7">
    <source>
        <dbReference type="SAM" id="Coils"/>
    </source>
</evidence>
<dbReference type="PROSITE" id="PS51257">
    <property type="entry name" value="PROKAR_LIPOPROTEIN"/>
    <property type="match status" value="1"/>
</dbReference>
<evidence type="ECO:0000256" key="6">
    <source>
        <dbReference type="PIRNR" id="PIRNR005651"/>
    </source>
</evidence>
<keyword evidence="7" id="KW-0175">Coiled coil</keyword>
<evidence type="ECO:0000256" key="4">
    <source>
        <dbReference type="ARBA" id="ARBA00022989"/>
    </source>
</evidence>
<dbReference type="PANTHER" id="PTHR42911:SF1">
    <property type="entry name" value="MODULATOR OF FTSH PROTEASE HFLC"/>
    <property type="match status" value="1"/>
</dbReference>
<feature type="coiled-coil region" evidence="7">
    <location>
        <begin position="210"/>
        <end position="243"/>
    </location>
</feature>
<dbReference type="AlphaFoldDB" id="A0A937X7M9"/>
<dbReference type="Gene3D" id="3.30.479.30">
    <property type="entry name" value="Band 7 domain"/>
    <property type="match status" value="1"/>
</dbReference>
<dbReference type="PIRSF" id="PIRSF005651">
    <property type="entry name" value="HflC"/>
    <property type="match status" value="1"/>
</dbReference>
<accession>A0A937X7M9</accession>
<comment type="function">
    <text evidence="6">HflC and HflK could regulate a protease.</text>
</comment>
<proteinExistence type="inferred from homology"/>
<dbReference type="EMBL" id="VGIY01000084">
    <property type="protein sequence ID" value="MBM3317166.1"/>
    <property type="molecule type" value="Genomic_DNA"/>
</dbReference>
<evidence type="ECO:0000313" key="10">
    <source>
        <dbReference type="EMBL" id="MBM3317166.1"/>
    </source>
</evidence>
<comment type="caution">
    <text evidence="10">The sequence shown here is derived from an EMBL/GenBank/DDBJ whole genome shotgun (WGS) entry which is preliminary data.</text>
</comment>
<feature type="signal peptide" evidence="8">
    <location>
        <begin position="1"/>
        <end position="22"/>
    </location>
</feature>
<feature type="domain" description="Band 7" evidence="9">
    <location>
        <begin position="20"/>
        <end position="189"/>
    </location>
</feature>
<dbReference type="PANTHER" id="PTHR42911">
    <property type="entry name" value="MODULATOR OF FTSH PROTEASE HFLC"/>
    <property type="match status" value="1"/>
</dbReference>
<comment type="subcellular location">
    <subcellularLocation>
        <location evidence="1">Membrane</location>
    </subcellularLocation>
</comment>
<evidence type="ECO:0000256" key="2">
    <source>
        <dbReference type="ARBA" id="ARBA00007862"/>
    </source>
</evidence>
<dbReference type="CDD" id="cd03405">
    <property type="entry name" value="SPFH_HflC"/>
    <property type="match status" value="1"/>
</dbReference>
<evidence type="ECO:0000256" key="1">
    <source>
        <dbReference type="ARBA" id="ARBA00004370"/>
    </source>
</evidence>
<dbReference type="Pfam" id="PF01145">
    <property type="entry name" value="Band_7"/>
    <property type="match status" value="1"/>
</dbReference>
<feature type="chain" id="PRO_5036952371" description="Protein HflC" evidence="8">
    <location>
        <begin position="23"/>
        <end position="296"/>
    </location>
</feature>
<evidence type="ECO:0000259" key="9">
    <source>
        <dbReference type="SMART" id="SM00244"/>
    </source>
</evidence>
<dbReference type="SUPFAM" id="SSF117892">
    <property type="entry name" value="Band 7/SPFH domain"/>
    <property type="match status" value="1"/>
</dbReference>
<reference evidence="10" key="1">
    <citation type="submission" date="2019-03" db="EMBL/GenBank/DDBJ databases">
        <title>Lake Tanganyika Metagenome-Assembled Genomes (MAGs).</title>
        <authorList>
            <person name="Tran P."/>
        </authorList>
    </citation>
    <scope>NUCLEOTIDE SEQUENCE</scope>
    <source>
        <strain evidence="10">M_DeepCast_400m_m2_100</strain>
    </source>
</reference>
<name>A0A937X7M9_UNCEI</name>
<keyword evidence="10" id="KW-0645">Protease</keyword>
<evidence type="ECO:0000313" key="11">
    <source>
        <dbReference type="Proteomes" id="UP000748308"/>
    </source>
</evidence>